<evidence type="ECO:0000256" key="1">
    <source>
        <dbReference type="SAM" id="MobiDB-lite"/>
    </source>
</evidence>
<feature type="chain" id="PRO_5020278004" evidence="2">
    <location>
        <begin position="25"/>
        <end position="560"/>
    </location>
</feature>
<feature type="compositionally biased region" description="Low complexity" evidence="1">
    <location>
        <begin position="80"/>
        <end position="120"/>
    </location>
</feature>
<dbReference type="GO" id="GO:0005975">
    <property type="term" value="P:carbohydrate metabolic process"/>
    <property type="evidence" value="ECO:0007669"/>
    <property type="project" value="InterPro"/>
</dbReference>
<dbReference type="Pfam" id="PF04748">
    <property type="entry name" value="Polysacc_deac_2"/>
    <property type="match status" value="1"/>
</dbReference>
<feature type="compositionally biased region" description="Pro residues" evidence="1">
    <location>
        <begin position="223"/>
        <end position="233"/>
    </location>
</feature>
<dbReference type="Gene3D" id="3.20.20.370">
    <property type="entry name" value="Glycoside hydrolase/deacetylase"/>
    <property type="match status" value="1"/>
</dbReference>
<feature type="compositionally biased region" description="Acidic residues" evidence="1">
    <location>
        <begin position="304"/>
        <end position="316"/>
    </location>
</feature>
<feature type="compositionally biased region" description="Low complexity" evidence="1">
    <location>
        <begin position="260"/>
        <end position="271"/>
    </location>
</feature>
<evidence type="ECO:0000256" key="2">
    <source>
        <dbReference type="SAM" id="SignalP"/>
    </source>
</evidence>
<sequence>MGRVFSSGIRGFLWGAAASGLGLAALEVAVPPSGPGPAPGPGPGAGTASVPAPARDPVRDPEPAPVPTQPGEAPAPRFSAIPESGAPAAPEPETAPAAVAAPGARPAAPSGSGGLPAADPTTDIDLPPGSEFNRPRPETEATLPEREETLRETPAMGAPAPAAVAEAPLPDTAPAAAPAPVSAIPETMTPPEAPDAAVDLGAGTDLGAEEPAPAGAALRGPAAPEPAAPPDPEALPDDRPAAETAPRDVGRDDDEDEEAAAPPGAGKAGPRVLPLPSVEDATVPGDAPAGLTPVAPLPTLGTAPEEDGAAAEDPSDEAPATVPGDRAAAPAPLGALARNAVAFDPPPGAPLLSLVLVDIGAAGLDRRALLTFPFPVTFAIDPAMPGAAEAAADFHRAGYEVVLLASGLSDLPPAEAAARLNRALGLIGTGIAVLDPGKDGVQSKGFQDDRVLTDAVLGVLAETGHGIVTRDEGLNAAARAADRVGVPKATVFQTLDAEGQNTETMRRMLDLAVFEARQTGQAVLVGHSRPETVTALFSWALQSGRGEVALAPLSAVLRLP</sequence>
<feature type="compositionally biased region" description="Low complexity" evidence="1">
    <location>
        <begin position="152"/>
        <end position="185"/>
    </location>
</feature>
<proteinExistence type="predicted"/>
<dbReference type="Proteomes" id="UP000295484">
    <property type="component" value="Unassembled WGS sequence"/>
</dbReference>
<feature type="signal peptide" evidence="2">
    <location>
        <begin position="1"/>
        <end position="24"/>
    </location>
</feature>
<dbReference type="SUPFAM" id="SSF88713">
    <property type="entry name" value="Glycoside hydrolase/deacetylase"/>
    <property type="match status" value="1"/>
</dbReference>
<dbReference type="InterPro" id="IPR006837">
    <property type="entry name" value="Divergent_DAC"/>
</dbReference>
<evidence type="ECO:0000313" key="4">
    <source>
        <dbReference type="Proteomes" id="UP000295484"/>
    </source>
</evidence>
<gene>
    <name evidence="3" type="ORF">EV657_107108</name>
</gene>
<feature type="compositionally biased region" description="Basic and acidic residues" evidence="1">
    <location>
        <begin position="236"/>
        <end position="250"/>
    </location>
</feature>
<comment type="caution">
    <text evidence="3">The sequence shown here is derived from an EMBL/GenBank/DDBJ whole genome shotgun (WGS) entry which is preliminary data.</text>
</comment>
<feature type="compositionally biased region" description="Basic and acidic residues" evidence="1">
    <location>
        <begin position="133"/>
        <end position="151"/>
    </location>
</feature>
<organism evidence="3 4">
    <name type="scientific">Rhodovulum visakhapatnamense</name>
    <dbReference type="NCBI Taxonomy" id="364297"/>
    <lineage>
        <taxon>Bacteria</taxon>
        <taxon>Pseudomonadati</taxon>
        <taxon>Pseudomonadota</taxon>
        <taxon>Alphaproteobacteria</taxon>
        <taxon>Rhodobacterales</taxon>
        <taxon>Paracoccaceae</taxon>
        <taxon>Rhodovulum</taxon>
    </lineage>
</organism>
<protein>
    <submittedName>
        <fullName evidence="3">Polysaccharide deacetylase 2 family uncharacterized protein YibQ</fullName>
    </submittedName>
</protein>
<dbReference type="EMBL" id="SOEB01000007">
    <property type="protein sequence ID" value="TDX30139.1"/>
    <property type="molecule type" value="Genomic_DNA"/>
</dbReference>
<name>A0A4R8FUH1_9RHOB</name>
<keyword evidence="2" id="KW-0732">Signal</keyword>
<dbReference type="CDD" id="cd10936">
    <property type="entry name" value="CE4_DAC2"/>
    <property type="match status" value="1"/>
</dbReference>
<dbReference type="AlphaFoldDB" id="A0A4R8FUH1"/>
<accession>A0A4R8FUH1</accession>
<feature type="region of interest" description="Disordered" evidence="1">
    <location>
        <begin position="29"/>
        <end position="329"/>
    </location>
</feature>
<feature type="compositionally biased region" description="Low complexity" evidence="1">
    <location>
        <begin position="209"/>
        <end position="222"/>
    </location>
</feature>
<reference evidence="3 4" key="1">
    <citation type="submission" date="2019-03" db="EMBL/GenBank/DDBJ databases">
        <title>Genomic Encyclopedia of Type Strains, Phase IV (KMG-IV): sequencing the most valuable type-strain genomes for metagenomic binning, comparative biology and taxonomic classification.</title>
        <authorList>
            <person name="Goeker M."/>
        </authorList>
    </citation>
    <scope>NUCLEOTIDE SEQUENCE [LARGE SCALE GENOMIC DNA]</scope>
    <source>
        <strain evidence="3 4">JA181</strain>
    </source>
</reference>
<dbReference type="InterPro" id="IPR011330">
    <property type="entry name" value="Glyco_hydro/deAcase_b/a-brl"/>
</dbReference>
<evidence type="ECO:0000313" key="3">
    <source>
        <dbReference type="EMBL" id="TDX30139.1"/>
    </source>
</evidence>
<feature type="compositionally biased region" description="Pro residues" evidence="1">
    <location>
        <begin position="32"/>
        <end position="42"/>
    </location>
</feature>